<sequence>MIYSVKLKNLDKLCENFADFSIENNDLYCFIAYSKISLEENRIYNVEIEYQIFNDYIVEEANIDKPIIFPFERIDDSPRYRITGRLNGNSFKSGNIYFMDNYLQKEYSFLDGRLITLTIDRLDISIISEDLL</sequence>
<organism evidence="1 2">
    <name type="scientific">Neisseria brasiliensis</name>
    <dbReference type="NCBI Taxonomy" id="2666100"/>
    <lineage>
        <taxon>Bacteria</taxon>
        <taxon>Pseudomonadati</taxon>
        <taxon>Pseudomonadota</taxon>
        <taxon>Betaproteobacteria</taxon>
        <taxon>Neisseriales</taxon>
        <taxon>Neisseriaceae</taxon>
        <taxon>Neisseria</taxon>
    </lineage>
</organism>
<gene>
    <name evidence="1" type="ORF">GJU80_02760</name>
</gene>
<dbReference type="AlphaFoldDB" id="A0A7X2GWV4"/>
<dbReference type="PIRSF" id="PIRSF019853">
    <property type="entry name" value="UCP019853"/>
    <property type="match status" value="1"/>
</dbReference>
<evidence type="ECO:0000313" key="1">
    <source>
        <dbReference type="EMBL" id="MRN37438.1"/>
    </source>
</evidence>
<keyword evidence="2" id="KW-1185">Reference proteome</keyword>
<dbReference type="RefSeq" id="WP_095503309.1">
    <property type="nucleotide sequence ID" value="NZ_WJXO01000001.1"/>
</dbReference>
<protein>
    <submittedName>
        <fullName evidence="1">Uncharacterized protein</fullName>
    </submittedName>
</protein>
<name>A0A7X2GWV4_9NEIS</name>
<comment type="caution">
    <text evidence="1">The sequence shown here is derived from an EMBL/GenBank/DDBJ whole genome shotgun (WGS) entry which is preliminary data.</text>
</comment>
<dbReference type="InterPro" id="IPR016767">
    <property type="entry name" value="UCP019853"/>
</dbReference>
<evidence type="ECO:0000313" key="2">
    <source>
        <dbReference type="Proteomes" id="UP000486297"/>
    </source>
</evidence>
<accession>A0A7X2GWV4</accession>
<dbReference type="EMBL" id="WJXO01000001">
    <property type="protein sequence ID" value="MRN37438.1"/>
    <property type="molecule type" value="Genomic_DNA"/>
</dbReference>
<proteinExistence type="predicted"/>
<reference evidence="1" key="1">
    <citation type="journal article" name="Emerg. Infect. Dis.">
        <title>Two cases of a newly characterized neisseria species.</title>
        <authorList>
            <person name="Mustapha M."/>
            <person name="Lemos A.P.S."/>
            <person name="Harrison L.H."/>
            <person name="Vantyne D."/>
            <person name="Sacchi C.T."/>
        </authorList>
    </citation>
    <scope>NUCLEOTIDE SEQUENCE</scope>
    <source>
        <strain evidence="1">N.95.16</strain>
    </source>
</reference>
<dbReference type="Proteomes" id="UP000486297">
    <property type="component" value="Unassembled WGS sequence"/>
</dbReference>